<protein>
    <recommendedName>
        <fullName evidence="1">Helix-turn-helix domain-containing protein</fullName>
    </recommendedName>
</protein>
<dbReference type="InterPro" id="IPR041657">
    <property type="entry name" value="HTH_17"/>
</dbReference>
<dbReference type="EMBL" id="NJBN01000003">
    <property type="protein sequence ID" value="TKJ41169.1"/>
    <property type="molecule type" value="Genomic_DNA"/>
</dbReference>
<name>A0A532V1Z9_UNCL8</name>
<proteinExistence type="predicted"/>
<dbReference type="GO" id="GO:0003677">
    <property type="term" value="F:DNA binding"/>
    <property type="evidence" value="ECO:0007669"/>
    <property type="project" value="InterPro"/>
</dbReference>
<comment type="caution">
    <text evidence="2">The sequence shown here is derived from an EMBL/GenBank/DDBJ whole genome shotgun (WGS) entry which is preliminary data.</text>
</comment>
<evidence type="ECO:0000259" key="1">
    <source>
        <dbReference type="Pfam" id="PF12728"/>
    </source>
</evidence>
<accession>A0A532V1Z9</accession>
<sequence length="79" mass="9499">MDTLLLQGILSELKALRQQSQTLEIFDLHEAAEFLRISEYTLRDWVRKRRIPFSKVNGSLRFKRSKLERWLDLNEIPIQ</sequence>
<dbReference type="InterPro" id="IPR009061">
    <property type="entry name" value="DNA-bd_dom_put_sf"/>
</dbReference>
<gene>
    <name evidence="2" type="ORF">CEE37_05755</name>
</gene>
<dbReference type="Proteomes" id="UP000319619">
    <property type="component" value="Unassembled WGS sequence"/>
</dbReference>
<evidence type="ECO:0000313" key="2">
    <source>
        <dbReference type="EMBL" id="TKJ41169.1"/>
    </source>
</evidence>
<dbReference type="SUPFAM" id="SSF46955">
    <property type="entry name" value="Putative DNA-binding domain"/>
    <property type="match status" value="1"/>
</dbReference>
<evidence type="ECO:0000313" key="3">
    <source>
        <dbReference type="Proteomes" id="UP000319619"/>
    </source>
</evidence>
<dbReference type="NCBIfam" id="TIGR01764">
    <property type="entry name" value="excise"/>
    <property type="match status" value="1"/>
</dbReference>
<dbReference type="AlphaFoldDB" id="A0A532V1Z9"/>
<feature type="domain" description="Helix-turn-helix" evidence="1">
    <location>
        <begin position="29"/>
        <end position="71"/>
    </location>
</feature>
<dbReference type="InterPro" id="IPR010093">
    <property type="entry name" value="SinI_DNA-bd"/>
</dbReference>
<organism evidence="2 3">
    <name type="scientific">candidate division LCP-89 bacterium B3_LCP</name>
    <dbReference type="NCBI Taxonomy" id="2012998"/>
    <lineage>
        <taxon>Bacteria</taxon>
        <taxon>Pseudomonadati</taxon>
        <taxon>Bacteria division LCP-89</taxon>
    </lineage>
</organism>
<dbReference type="Pfam" id="PF12728">
    <property type="entry name" value="HTH_17"/>
    <property type="match status" value="1"/>
</dbReference>
<reference evidence="2 3" key="1">
    <citation type="submission" date="2017-06" db="EMBL/GenBank/DDBJ databases">
        <title>Novel microbial phyla capable of carbon fixation and sulfur reduction in deep-sea sediments.</title>
        <authorList>
            <person name="Huang J."/>
            <person name="Baker B."/>
            <person name="Wang Y."/>
        </authorList>
    </citation>
    <scope>NUCLEOTIDE SEQUENCE [LARGE SCALE GENOMIC DNA]</scope>
    <source>
        <strain evidence="2">B3_LCP</strain>
    </source>
</reference>